<dbReference type="InterPro" id="IPR001387">
    <property type="entry name" value="Cro/C1-type_HTH"/>
</dbReference>
<dbReference type="Gene3D" id="3.30.450.180">
    <property type="match status" value="1"/>
</dbReference>
<dbReference type="PANTHER" id="PTHR35010:SF2">
    <property type="entry name" value="BLL4672 PROTEIN"/>
    <property type="match status" value="1"/>
</dbReference>
<dbReference type="Pfam" id="PF17765">
    <property type="entry name" value="MLTR_LBD"/>
    <property type="match status" value="1"/>
</dbReference>
<dbReference type="EMBL" id="BAAAID010000011">
    <property type="protein sequence ID" value="GAA0925515.1"/>
    <property type="molecule type" value="Genomic_DNA"/>
</dbReference>
<dbReference type="PROSITE" id="PS50943">
    <property type="entry name" value="HTH_CROC1"/>
    <property type="match status" value="1"/>
</dbReference>
<evidence type="ECO:0000313" key="3">
    <source>
        <dbReference type="EMBL" id="GAA0925515.1"/>
    </source>
</evidence>
<sequence>MSRGELADFLRRRREALRPDQVPATVTHPPGRRARRTPGLRREEVAELAGVSVNYYERLEQARAPRPSPQVLAALGTALRLTVAEREHLARLAGQVPPGTDADRGPVPGEAHRLLDRLGPIPAYVLDERQSIVAWNDAAVALIMDFGLLPVEERNIVRLSIRLCEVLWSAPAGAEGEFARQVAAQLRAASVRYPADRALGELINEFAAHSPDFAAGWRDHDVRPIATLRKYVCHPELGKLELDCQTLLLPGTDLRLVMYTAEPGSPSAAALARLGARDRHQGGHDHRAVDRVEDGAHVQSPDAHGRLPGPYEGGGPADTAESPIPWNPHTARHPADAQETHAGYRGGSKGNPTPAVGDLEPPTATDRGGGRRGRHHARRIQP</sequence>
<dbReference type="SMART" id="SM00530">
    <property type="entry name" value="HTH_XRE"/>
    <property type="match status" value="1"/>
</dbReference>
<dbReference type="Gene3D" id="1.10.260.40">
    <property type="entry name" value="lambda repressor-like DNA-binding domains"/>
    <property type="match status" value="1"/>
</dbReference>
<protein>
    <recommendedName>
        <fullName evidence="2">HTH cro/C1-type domain-containing protein</fullName>
    </recommendedName>
</protein>
<evidence type="ECO:0000313" key="4">
    <source>
        <dbReference type="Proteomes" id="UP001500418"/>
    </source>
</evidence>
<dbReference type="PANTHER" id="PTHR35010">
    <property type="entry name" value="BLL4672 PROTEIN-RELATED"/>
    <property type="match status" value="1"/>
</dbReference>
<feature type="domain" description="HTH cro/C1-type" evidence="2">
    <location>
        <begin position="32"/>
        <end position="86"/>
    </location>
</feature>
<feature type="compositionally biased region" description="Basic residues" evidence="1">
    <location>
        <begin position="30"/>
        <end position="39"/>
    </location>
</feature>
<feature type="region of interest" description="Disordered" evidence="1">
    <location>
        <begin position="298"/>
        <end position="382"/>
    </location>
</feature>
<evidence type="ECO:0000256" key="1">
    <source>
        <dbReference type="SAM" id="MobiDB-lite"/>
    </source>
</evidence>
<feature type="compositionally biased region" description="Basic residues" evidence="1">
    <location>
        <begin position="370"/>
        <end position="382"/>
    </location>
</feature>
<feature type="region of interest" description="Disordered" evidence="1">
    <location>
        <begin position="15"/>
        <end position="39"/>
    </location>
</feature>
<dbReference type="SUPFAM" id="SSF47413">
    <property type="entry name" value="lambda repressor-like DNA-binding domains"/>
    <property type="match status" value="1"/>
</dbReference>
<comment type="caution">
    <text evidence="3">The sequence shown here is derived from an EMBL/GenBank/DDBJ whole genome shotgun (WGS) entry which is preliminary data.</text>
</comment>
<accession>A0ABN1PC75</accession>
<dbReference type="CDD" id="cd00093">
    <property type="entry name" value="HTH_XRE"/>
    <property type="match status" value="1"/>
</dbReference>
<evidence type="ECO:0000259" key="2">
    <source>
        <dbReference type="PROSITE" id="PS50943"/>
    </source>
</evidence>
<dbReference type="Pfam" id="PF13560">
    <property type="entry name" value="HTH_31"/>
    <property type="match status" value="1"/>
</dbReference>
<organism evidence="3 4">
    <name type="scientific">Streptomyces rhizosphaericus</name>
    <dbReference type="NCBI Taxonomy" id="114699"/>
    <lineage>
        <taxon>Bacteria</taxon>
        <taxon>Bacillati</taxon>
        <taxon>Actinomycetota</taxon>
        <taxon>Actinomycetes</taxon>
        <taxon>Kitasatosporales</taxon>
        <taxon>Streptomycetaceae</taxon>
        <taxon>Streptomyces</taxon>
        <taxon>Streptomyces violaceusniger group</taxon>
    </lineage>
</organism>
<keyword evidence="4" id="KW-1185">Reference proteome</keyword>
<name>A0ABN1PC75_9ACTN</name>
<dbReference type="InterPro" id="IPR010982">
    <property type="entry name" value="Lambda_DNA-bd_dom_sf"/>
</dbReference>
<proteinExistence type="predicted"/>
<dbReference type="InterPro" id="IPR041413">
    <property type="entry name" value="MLTR_LBD"/>
</dbReference>
<dbReference type="Proteomes" id="UP001500418">
    <property type="component" value="Unassembled WGS sequence"/>
</dbReference>
<gene>
    <name evidence="3" type="ORF">GCM10009575_023880</name>
</gene>
<reference evidence="3 4" key="1">
    <citation type="journal article" date="2019" name="Int. J. Syst. Evol. Microbiol.">
        <title>The Global Catalogue of Microorganisms (GCM) 10K type strain sequencing project: providing services to taxonomists for standard genome sequencing and annotation.</title>
        <authorList>
            <consortium name="The Broad Institute Genomics Platform"/>
            <consortium name="The Broad Institute Genome Sequencing Center for Infectious Disease"/>
            <person name="Wu L."/>
            <person name="Ma J."/>
        </authorList>
    </citation>
    <scope>NUCLEOTIDE SEQUENCE [LARGE SCALE GENOMIC DNA]</scope>
    <source>
        <strain evidence="3 4">JCM 11444</strain>
    </source>
</reference>